<keyword evidence="3" id="KW-0444">Lipid biosynthesis</keyword>
<evidence type="ECO:0000256" key="9">
    <source>
        <dbReference type="ARBA" id="ARBA00023209"/>
    </source>
</evidence>
<evidence type="ECO:0000256" key="8">
    <source>
        <dbReference type="ARBA" id="ARBA00023098"/>
    </source>
</evidence>
<dbReference type="PANTHER" id="PTHR12358:SF54">
    <property type="entry name" value="SPHINGOSINE KINASE RELATED PROTEIN"/>
    <property type="match status" value="1"/>
</dbReference>
<dbReference type="InterPro" id="IPR045540">
    <property type="entry name" value="YegS/DAGK_C"/>
</dbReference>
<name>R4FGY0_9BACL</name>
<dbReference type="GO" id="GO:0016301">
    <property type="term" value="F:kinase activity"/>
    <property type="evidence" value="ECO:0007669"/>
    <property type="project" value="UniProtKB-KW"/>
</dbReference>
<comment type="similarity">
    <text evidence="2">Belongs to the diacylglycerol/lipid kinase family.</text>
</comment>
<accession>R4FGY0</accession>
<feature type="domain" description="DAGKc" evidence="11">
    <location>
        <begin position="5"/>
        <end position="142"/>
    </location>
</feature>
<dbReference type="AlphaFoldDB" id="R4FGY0"/>
<keyword evidence="8" id="KW-0443">Lipid metabolism</keyword>
<keyword evidence="5" id="KW-0547">Nucleotide-binding</keyword>
<proteinExistence type="inferred from homology"/>
<evidence type="ECO:0000256" key="5">
    <source>
        <dbReference type="ARBA" id="ARBA00022741"/>
    </source>
</evidence>
<sequence length="312" mass="35321">MENGGEVLVLYFIVNPSAKNEKCKKTWKKIERTLRHHHIRYHVVFTKEQGDGTKLAQQIAEHTHEPFILIAVGGDGTMHEVMNGIAMYDHVTVGYIPAGTGNDFARGIKLPITWRKALNQMLLSVEGIHVDSYDIGAFKSTKQGVFVNNVGCGFDAHISRKVNASKWKQILNRLYLGKFVYVFYLLKEMFLYKPTVIQLTVDQKQYTFSNAWLVTVANHPYYGGGMKIAPFAQSNDQHFDVVVVDNISRLKLLALFVTVFWGGHIKMKEVHTFRGKYIHICSNTSLPLHADGEQIGEGEITISANKQIRVLK</sequence>
<evidence type="ECO:0000256" key="3">
    <source>
        <dbReference type="ARBA" id="ARBA00022516"/>
    </source>
</evidence>
<evidence type="ECO:0000313" key="12">
    <source>
        <dbReference type="EMBL" id="GAC92200.1"/>
    </source>
</evidence>
<dbReference type="GO" id="GO:0005524">
    <property type="term" value="F:ATP binding"/>
    <property type="evidence" value="ECO:0007669"/>
    <property type="project" value="UniProtKB-KW"/>
</dbReference>
<dbReference type="PANTHER" id="PTHR12358">
    <property type="entry name" value="SPHINGOSINE KINASE"/>
    <property type="match status" value="1"/>
</dbReference>
<dbReference type="Pfam" id="PF19279">
    <property type="entry name" value="YegS_C"/>
    <property type="match status" value="1"/>
</dbReference>
<evidence type="ECO:0000259" key="11">
    <source>
        <dbReference type="PROSITE" id="PS50146"/>
    </source>
</evidence>
<dbReference type="SMART" id="SM00046">
    <property type="entry name" value="DAGKc"/>
    <property type="match status" value="1"/>
</dbReference>
<keyword evidence="6 12" id="KW-0418">Kinase</keyword>
<protein>
    <submittedName>
        <fullName evidence="12">Diacylglycerol kinase</fullName>
    </submittedName>
</protein>
<evidence type="ECO:0000256" key="7">
    <source>
        <dbReference type="ARBA" id="ARBA00022840"/>
    </source>
</evidence>
<dbReference type="InterPro" id="IPR017438">
    <property type="entry name" value="ATP-NAD_kinase_N"/>
</dbReference>
<dbReference type="InterPro" id="IPR050187">
    <property type="entry name" value="Lipid_Phosphate_FormReg"/>
</dbReference>
<evidence type="ECO:0000256" key="4">
    <source>
        <dbReference type="ARBA" id="ARBA00022679"/>
    </source>
</evidence>
<evidence type="ECO:0000256" key="10">
    <source>
        <dbReference type="ARBA" id="ARBA00023264"/>
    </source>
</evidence>
<keyword evidence="9" id="KW-0594">Phospholipid biosynthesis</keyword>
<dbReference type="GO" id="GO:0008654">
    <property type="term" value="P:phospholipid biosynthetic process"/>
    <property type="evidence" value="ECO:0007669"/>
    <property type="project" value="UniProtKB-KW"/>
</dbReference>
<comment type="cofactor">
    <cofactor evidence="1">
        <name>Mg(2+)</name>
        <dbReference type="ChEBI" id="CHEBI:18420"/>
    </cofactor>
</comment>
<keyword evidence="7" id="KW-0067">ATP-binding</keyword>
<dbReference type="InterPro" id="IPR001206">
    <property type="entry name" value="Diacylglycerol_kinase_cat_dom"/>
</dbReference>
<gene>
    <name evidence="12" type="ORF">KN10_2636</name>
</gene>
<reference evidence="13" key="1">
    <citation type="journal article" date="2013" name="Genome">
        <title>Draft Genome Sequence of a Thermophilic Member of the Bacillaceae, Anoxybacillus flavithermus Strain Kn10, Isolated from the Kan-nawa Hot Spring in Japan.</title>
        <authorList>
            <person name="Matsutani M."/>
            <person name="Shirakihara Y."/>
            <person name="Imada K."/>
            <person name="Yakushi T."/>
            <person name="Matsushita K."/>
        </authorList>
    </citation>
    <scope>NUCLEOTIDE SEQUENCE [LARGE SCALE GENOMIC DNA]</scope>
    <source>
        <strain evidence="13">NBRC 109594</strain>
    </source>
</reference>
<dbReference type="Pfam" id="PF00781">
    <property type="entry name" value="DAGK_cat"/>
    <property type="match status" value="1"/>
</dbReference>
<evidence type="ECO:0000256" key="1">
    <source>
        <dbReference type="ARBA" id="ARBA00001946"/>
    </source>
</evidence>
<keyword evidence="10" id="KW-1208">Phospholipid metabolism</keyword>
<evidence type="ECO:0000256" key="6">
    <source>
        <dbReference type="ARBA" id="ARBA00022777"/>
    </source>
</evidence>
<dbReference type="NCBIfam" id="TIGR00147">
    <property type="entry name" value="YegS/Rv2252/BmrU family lipid kinase"/>
    <property type="match status" value="1"/>
</dbReference>
<keyword evidence="4" id="KW-0808">Transferase</keyword>
<dbReference type="EMBL" id="BARH01000030">
    <property type="protein sequence ID" value="GAC92200.1"/>
    <property type="molecule type" value="Genomic_DNA"/>
</dbReference>
<dbReference type="InterPro" id="IPR005218">
    <property type="entry name" value="Diacylglycerol/lipid_kinase"/>
</dbReference>
<comment type="caution">
    <text evidence="12">The sequence shown here is derived from an EMBL/GenBank/DDBJ whole genome shotgun (WGS) entry which is preliminary data.</text>
</comment>
<dbReference type="Gene3D" id="3.40.50.10330">
    <property type="entry name" value="Probable inorganic polyphosphate/atp-NAD kinase, domain 1"/>
    <property type="match status" value="1"/>
</dbReference>
<dbReference type="InterPro" id="IPR016064">
    <property type="entry name" value="NAD/diacylglycerol_kinase_sf"/>
</dbReference>
<organism evidence="12 13">
    <name type="scientific">Anoxybacillus flavithermus NBRC 109594</name>
    <dbReference type="NCBI Taxonomy" id="1315967"/>
    <lineage>
        <taxon>Bacteria</taxon>
        <taxon>Bacillati</taxon>
        <taxon>Bacillota</taxon>
        <taxon>Bacilli</taxon>
        <taxon>Bacillales</taxon>
        <taxon>Anoxybacillaceae</taxon>
        <taxon>Anoxybacillus</taxon>
    </lineage>
</organism>
<dbReference type="PROSITE" id="PS50146">
    <property type="entry name" value="DAGK"/>
    <property type="match status" value="1"/>
</dbReference>
<dbReference type="Proteomes" id="UP000013057">
    <property type="component" value="Unassembled WGS sequence"/>
</dbReference>
<evidence type="ECO:0000313" key="13">
    <source>
        <dbReference type="Proteomes" id="UP000013057"/>
    </source>
</evidence>
<dbReference type="Gene3D" id="2.60.200.40">
    <property type="match status" value="1"/>
</dbReference>
<dbReference type="SUPFAM" id="SSF111331">
    <property type="entry name" value="NAD kinase/diacylglycerol kinase-like"/>
    <property type="match status" value="1"/>
</dbReference>
<evidence type="ECO:0000256" key="2">
    <source>
        <dbReference type="ARBA" id="ARBA00005983"/>
    </source>
</evidence>